<evidence type="ECO:0000256" key="5">
    <source>
        <dbReference type="ARBA" id="ARBA00022692"/>
    </source>
</evidence>
<dbReference type="AlphaFoldDB" id="A0A0S2MNB7"/>
<keyword evidence="9" id="KW-1278">Translocase</keyword>
<comment type="function">
    <text evidence="9">Core subunit of the mitochondrial membrane respiratory chain NADH dehydrogenase (Complex I) which catalyzes electron transfer from NADH through the respiratory chain, using ubiquinone as an electron acceptor. Essential for the catalytic activity of complex I.</text>
</comment>
<dbReference type="EC" id="7.1.1.2" evidence="9"/>
<keyword evidence="5 9" id="KW-0812">Transmembrane</keyword>
<evidence type="ECO:0000256" key="4">
    <source>
        <dbReference type="ARBA" id="ARBA00022448"/>
    </source>
</evidence>
<accession>A0A0S2MNB7</accession>
<dbReference type="InterPro" id="IPR038430">
    <property type="entry name" value="NDAH_ubi_oxred_su3_sf"/>
</dbReference>
<dbReference type="PANTHER" id="PTHR11058">
    <property type="entry name" value="NADH-UBIQUINONE OXIDOREDUCTASE CHAIN 3"/>
    <property type="match status" value="1"/>
</dbReference>
<feature type="signal peptide" evidence="10">
    <location>
        <begin position="1"/>
        <end position="20"/>
    </location>
</feature>
<organism evidence="11">
    <name type="scientific">Dictyoptera aurora</name>
    <dbReference type="NCBI Taxonomy" id="1053893"/>
    <lineage>
        <taxon>Eukaryota</taxon>
        <taxon>Metazoa</taxon>
        <taxon>Ecdysozoa</taxon>
        <taxon>Arthropoda</taxon>
        <taxon>Hexapoda</taxon>
        <taxon>Insecta</taxon>
        <taxon>Pterygota</taxon>
        <taxon>Neoptera</taxon>
        <taxon>Endopterygota</taxon>
        <taxon>Coleoptera</taxon>
        <taxon>Polyphaga</taxon>
        <taxon>Elateriformia</taxon>
        <taxon>Elateroidea</taxon>
        <taxon>Lycidae</taxon>
        <taxon>Erotinae</taxon>
        <taxon>Dictyoptera</taxon>
    </lineage>
</organism>
<reference evidence="11" key="1">
    <citation type="submission" date="2012-06" db="EMBL/GenBank/DDBJ databases">
        <title>Mitogenomics of the Coleoptera under dense taxon sampling.</title>
        <authorList>
            <person name="Timmermans M.J.T.N."/>
            <person name="Lim J."/>
            <person name="Dodsworth S."/>
            <person name="Haran J."/>
            <person name="Ahrens D."/>
            <person name="Bocak L."/>
            <person name="London A."/>
            <person name="Culverwell L."/>
            <person name="Vogler A.P."/>
        </authorList>
    </citation>
    <scope>NUCLEOTIDE SEQUENCE</scope>
</reference>
<evidence type="ECO:0000256" key="6">
    <source>
        <dbReference type="ARBA" id="ARBA00022989"/>
    </source>
</evidence>
<dbReference type="Pfam" id="PF00507">
    <property type="entry name" value="Oxidored_q4"/>
    <property type="match status" value="1"/>
</dbReference>
<geneLocation type="mitochondrion" evidence="11"/>
<comment type="subcellular location">
    <subcellularLocation>
        <location evidence="1">Membrane</location>
    </subcellularLocation>
    <subcellularLocation>
        <location evidence="9">Mitochondrion membrane</location>
        <topology evidence="9">Multi-pass membrane protein</topology>
    </subcellularLocation>
</comment>
<keyword evidence="7 9" id="KW-0472">Membrane</keyword>
<dbReference type="Gene3D" id="1.20.58.1610">
    <property type="entry name" value="NADH:ubiquinone/plastoquinone oxidoreductase, chain 3"/>
    <property type="match status" value="1"/>
</dbReference>
<dbReference type="GO" id="GO:0031966">
    <property type="term" value="C:mitochondrial membrane"/>
    <property type="evidence" value="ECO:0007669"/>
    <property type="project" value="UniProtKB-SubCell"/>
</dbReference>
<dbReference type="EMBL" id="JX412733">
    <property type="protein sequence ID" value="ALO76193.1"/>
    <property type="molecule type" value="Genomic_DNA"/>
</dbReference>
<keyword evidence="6 9" id="KW-1133">Transmembrane helix</keyword>
<keyword evidence="4 9" id="KW-0813">Transport</keyword>
<protein>
    <recommendedName>
        <fullName evidence="3 9">NADH-ubiquinone oxidoreductase chain 3</fullName>
        <ecNumber evidence="9">7.1.1.2</ecNumber>
    </recommendedName>
</protein>
<feature type="transmembrane region" description="Helical" evidence="9">
    <location>
        <begin position="83"/>
        <end position="102"/>
    </location>
</feature>
<keyword evidence="10" id="KW-0732">Signal</keyword>
<dbReference type="PANTHER" id="PTHR11058:SF9">
    <property type="entry name" value="NADH-UBIQUINONE OXIDOREDUCTASE CHAIN 3"/>
    <property type="match status" value="1"/>
</dbReference>
<evidence type="ECO:0000256" key="2">
    <source>
        <dbReference type="ARBA" id="ARBA00008472"/>
    </source>
</evidence>
<sequence length="114" mass="13272">MMMLMMLLTIIASITMLASMLMSKKTFMEREKMSPYECGFDPKSSARLPFSLQFFIVATIFLIFDVEITMLLPFIMLMKTASLMVMFNLTTIFILILIFGLYHEWNQGSLNWTI</sequence>
<evidence type="ECO:0000313" key="11">
    <source>
        <dbReference type="EMBL" id="ALO76193.1"/>
    </source>
</evidence>
<dbReference type="InterPro" id="IPR000440">
    <property type="entry name" value="NADH_UbQ/plastoQ_OxRdtase_su3"/>
</dbReference>
<feature type="chain" id="PRO_5006602540" description="NADH-ubiquinone oxidoreductase chain 3" evidence="10">
    <location>
        <begin position="21"/>
        <end position="114"/>
    </location>
</feature>
<name>A0A0S2MNB7_9COLE</name>
<keyword evidence="9" id="KW-0520">NAD</keyword>
<keyword evidence="9 11" id="KW-0496">Mitochondrion</keyword>
<keyword evidence="9" id="KW-0249">Electron transport</keyword>
<dbReference type="GO" id="GO:0030964">
    <property type="term" value="C:NADH dehydrogenase complex"/>
    <property type="evidence" value="ECO:0007669"/>
    <property type="project" value="TreeGrafter"/>
</dbReference>
<keyword evidence="9" id="KW-0830">Ubiquinone</keyword>
<evidence type="ECO:0000256" key="3">
    <source>
        <dbReference type="ARBA" id="ARBA00021007"/>
    </source>
</evidence>
<gene>
    <name evidence="11" type="primary">nad3</name>
</gene>
<feature type="transmembrane region" description="Helical" evidence="9">
    <location>
        <begin position="52"/>
        <end position="76"/>
    </location>
</feature>
<comment type="similarity">
    <text evidence="2 9">Belongs to the complex I subunit 3 family.</text>
</comment>
<evidence type="ECO:0000256" key="9">
    <source>
        <dbReference type="RuleBase" id="RU003640"/>
    </source>
</evidence>
<evidence type="ECO:0000256" key="1">
    <source>
        <dbReference type="ARBA" id="ARBA00004370"/>
    </source>
</evidence>
<proteinExistence type="inferred from homology"/>
<comment type="catalytic activity">
    <reaction evidence="8 9">
        <text>a ubiquinone + NADH + 5 H(+)(in) = a ubiquinol + NAD(+) + 4 H(+)(out)</text>
        <dbReference type="Rhea" id="RHEA:29091"/>
        <dbReference type="Rhea" id="RHEA-COMP:9565"/>
        <dbReference type="Rhea" id="RHEA-COMP:9566"/>
        <dbReference type="ChEBI" id="CHEBI:15378"/>
        <dbReference type="ChEBI" id="CHEBI:16389"/>
        <dbReference type="ChEBI" id="CHEBI:17976"/>
        <dbReference type="ChEBI" id="CHEBI:57540"/>
        <dbReference type="ChEBI" id="CHEBI:57945"/>
        <dbReference type="EC" id="7.1.1.2"/>
    </reaction>
</comment>
<evidence type="ECO:0000256" key="8">
    <source>
        <dbReference type="ARBA" id="ARBA00049551"/>
    </source>
</evidence>
<evidence type="ECO:0000256" key="7">
    <source>
        <dbReference type="ARBA" id="ARBA00023136"/>
    </source>
</evidence>
<evidence type="ECO:0000256" key="10">
    <source>
        <dbReference type="SAM" id="SignalP"/>
    </source>
</evidence>
<keyword evidence="9" id="KW-0679">Respiratory chain</keyword>
<dbReference type="GO" id="GO:0008137">
    <property type="term" value="F:NADH dehydrogenase (ubiquinone) activity"/>
    <property type="evidence" value="ECO:0007669"/>
    <property type="project" value="UniProtKB-UniRule"/>
</dbReference>